<feature type="compositionally biased region" description="Polar residues" evidence="1">
    <location>
        <begin position="113"/>
        <end position="126"/>
    </location>
</feature>
<keyword evidence="4" id="KW-1185">Reference proteome</keyword>
<reference evidence="3" key="1">
    <citation type="submission" date="2022-03" db="EMBL/GenBank/DDBJ databases">
        <authorList>
            <person name="Sayadi A."/>
        </authorList>
    </citation>
    <scope>NUCLEOTIDE SEQUENCE</scope>
</reference>
<dbReference type="Proteomes" id="UP001152888">
    <property type="component" value="Unassembled WGS sequence"/>
</dbReference>
<keyword evidence="2" id="KW-1133">Transmembrane helix</keyword>
<keyword evidence="2" id="KW-0472">Membrane</keyword>
<evidence type="ECO:0000256" key="1">
    <source>
        <dbReference type="SAM" id="MobiDB-lite"/>
    </source>
</evidence>
<dbReference type="AlphaFoldDB" id="A0A9P0L963"/>
<feature type="compositionally biased region" description="Basic and acidic residues" evidence="1">
    <location>
        <begin position="146"/>
        <end position="159"/>
    </location>
</feature>
<evidence type="ECO:0000313" key="4">
    <source>
        <dbReference type="Proteomes" id="UP001152888"/>
    </source>
</evidence>
<name>A0A9P0L963_ACAOB</name>
<keyword evidence="2" id="KW-0812">Transmembrane</keyword>
<protein>
    <submittedName>
        <fullName evidence="3">Uncharacterized protein</fullName>
    </submittedName>
</protein>
<feature type="compositionally biased region" description="Basic and acidic residues" evidence="1">
    <location>
        <begin position="375"/>
        <end position="386"/>
    </location>
</feature>
<gene>
    <name evidence="3" type="ORF">ACAOBT_LOCUS19838</name>
</gene>
<accession>A0A9P0L963</accession>
<evidence type="ECO:0000256" key="2">
    <source>
        <dbReference type="SAM" id="Phobius"/>
    </source>
</evidence>
<feature type="transmembrane region" description="Helical" evidence="2">
    <location>
        <begin position="231"/>
        <end position="249"/>
    </location>
</feature>
<organism evidence="3 4">
    <name type="scientific">Acanthoscelides obtectus</name>
    <name type="common">Bean weevil</name>
    <name type="synonym">Bruchus obtectus</name>
    <dbReference type="NCBI Taxonomy" id="200917"/>
    <lineage>
        <taxon>Eukaryota</taxon>
        <taxon>Metazoa</taxon>
        <taxon>Ecdysozoa</taxon>
        <taxon>Arthropoda</taxon>
        <taxon>Hexapoda</taxon>
        <taxon>Insecta</taxon>
        <taxon>Pterygota</taxon>
        <taxon>Neoptera</taxon>
        <taxon>Endopterygota</taxon>
        <taxon>Coleoptera</taxon>
        <taxon>Polyphaga</taxon>
        <taxon>Cucujiformia</taxon>
        <taxon>Chrysomeloidea</taxon>
        <taxon>Chrysomelidae</taxon>
        <taxon>Bruchinae</taxon>
        <taxon>Bruchini</taxon>
        <taxon>Acanthoscelides</taxon>
    </lineage>
</organism>
<evidence type="ECO:0000313" key="3">
    <source>
        <dbReference type="EMBL" id="CAH1990712.1"/>
    </source>
</evidence>
<feature type="compositionally biased region" description="Basic and acidic residues" evidence="1">
    <location>
        <begin position="340"/>
        <end position="354"/>
    </location>
</feature>
<dbReference type="OrthoDB" id="6819390at2759"/>
<comment type="caution">
    <text evidence="3">The sequence shown here is derived from an EMBL/GenBank/DDBJ whole genome shotgun (WGS) entry which is preliminary data.</text>
</comment>
<feature type="region of interest" description="Disordered" evidence="1">
    <location>
        <begin position="113"/>
        <end position="176"/>
    </location>
</feature>
<feature type="transmembrane region" description="Helical" evidence="2">
    <location>
        <begin position="6"/>
        <end position="26"/>
    </location>
</feature>
<feature type="region of interest" description="Disordered" evidence="1">
    <location>
        <begin position="340"/>
        <end position="386"/>
    </location>
</feature>
<sequence>MYASSALQWYLLGTFWFHAMCGWYSVDGTTLRNHRDVVGDGGEAVPVHRYYQERTGDKEVVHGTMVVNSSTYPRSGADDMVIRDSSTQRNDSNNDGLGIKELVPRNTTANLYQDRSTTKEVVSSATPVALPDQVDESSTTSRNRQRKGERDVVQKKSETNNDEGGSPFKRQNVINGSTFGYRSNHTLDVTGEMLNTSSDHLPSKTSTSTDSEEVVLAGRGMKMPKPNSQTMQYLLVPGFILSGLLPWVMPKLQMIAMALSMVNNMAFTSALFTLIRNFIFERESAQNVLYINNGYKKRNRHRNKGHLEHAPIQYDHHGPGSDHYEPPGSYEYQEYAHRPSGLDHQEYPSNHREYQQFQDHSPIPLGWESQGPPDKFSEKWRRSNIS</sequence>
<proteinExistence type="predicted"/>
<dbReference type="EMBL" id="CAKOFQ010007096">
    <property type="protein sequence ID" value="CAH1990712.1"/>
    <property type="molecule type" value="Genomic_DNA"/>
</dbReference>
<feature type="transmembrane region" description="Helical" evidence="2">
    <location>
        <begin position="255"/>
        <end position="275"/>
    </location>
</feature>